<gene>
    <name evidence="5" type="ORF">HERI1096_LOCUS5531</name>
</gene>
<organism evidence="5">
    <name type="scientific">Haptolina ericina</name>
    <dbReference type="NCBI Taxonomy" id="156174"/>
    <lineage>
        <taxon>Eukaryota</taxon>
        <taxon>Haptista</taxon>
        <taxon>Haptophyta</taxon>
        <taxon>Prymnesiophyceae</taxon>
        <taxon>Prymnesiales</taxon>
        <taxon>Prymnesiaceae</taxon>
        <taxon>Haptolina</taxon>
    </lineage>
</organism>
<dbReference type="Pfam" id="PF21773">
    <property type="entry name" value="ODAD1_CC"/>
    <property type="match status" value="1"/>
</dbReference>
<name>A0A7S3ESD4_9EUKA</name>
<dbReference type="GO" id="GO:0036158">
    <property type="term" value="P:outer dynein arm assembly"/>
    <property type="evidence" value="ECO:0007669"/>
    <property type="project" value="InterPro"/>
</dbReference>
<feature type="coiled-coil region" evidence="2">
    <location>
        <begin position="226"/>
        <end position="293"/>
    </location>
</feature>
<dbReference type="GO" id="GO:0097542">
    <property type="term" value="C:ciliary tip"/>
    <property type="evidence" value="ECO:0007669"/>
    <property type="project" value="TreeGrafter"/>
</dbReference>
<dbReference type="InterPro" id="IPR049258">
    <property type="entry name" value="ODAD1_CC"/>
</dbReference>
<feature type="compositionally biased region" description="Acidic residues" evidence="3">
    <location>
        <begin position="468"/>
        <end position="486"/>
    </location>
</feature>
<keyword evidence="1 2" id="KW-0175">Coiled coil</keyword>
<evidence type="ECO:0000256" key="2">
    <source>
        <dbReference type="SAM" id="Coils"/>
    </source>
</evidence>
<dbReference type="GO" id="GO:0003341">
    <property type="term" value="P:cilium movement"/>
    <property type="evidence" value="ECO:0007669"/>
    <property type="project" value="InterPro"/>
</dbReference>
<feature type="domain" description="ODAD1 central coiled coil region" evidence="4">
    <location>
        <begin position="123"/>
        <end position="393"/>
    </location>
</feature>
<proteinExistence type="predicted"/>
<feature type="region of interest" description="Disordered" evidence="3">
    <location>
        <begin position="31"/>
        <end position="66"/>
    </location>
</feature>
<evidence type="ECO:0000256" key="1">
    <source>
        <dbReference type="ARBA" id="ARBA00023054"/>
    </source>
</evidence>
<dbReference type="EMBL" id="HBHX01009958">
    <property type="protein sequence ID" value="CAE0104873.1"/>
    <property type="molecule type" value="Transcribed_RNA"/>
</dbReference>
<evidence type="ECO:0000313" key="5">
    <source>
        <dbReference type="EMBL" id="CAE0104873.1"/>
    </source>
</evidence>
<feature type="region of interest" description="Disordered" evidence="3">
    <location>
        <begin position="468"/>
        <end position="489"/>
    </location>
</feature>
<dbReference type="PANTHER" id="PTHR46518:SF1">
    <property type="entry name" value="OUTER DYNEIN ARM-DOCKING COMPLEX SUBUNIT 3"/>
    <property type="match status" value="1"/>
</dbReference>
<dbReference type="InterPro" id="IPR033192">
    <property type="entry name" value="ODAD3"/>
</dbReference>
<dbReference type="GO" id="GO:0036064">
    <property type="term" value="C:ciliary basal body"/>
    <property type="evidence" value="ECO:0007669"/>
    <property type="project" value="TreeGrafter"/>
</dbReference>
<evidence type="ECO:0000256" key="3">
    <source>
        <dbReference type="SAM" id="MobiDB-lite"/>
    </source>
</evidence>
<reference evidence="5" key="1">
    <citation type="submission" date="2021-01" db="EMBL/GenBank/DDBJ databases">
        <authorList>
            <person name="Corre E."/>
            <person name="Pelletier E."/>
            <person name="Niang G."/>
            <person name="Scheremetjew M."/>
            <person name="Finn R."/>
            <person name="Kale V."/>
            <person name="Holt S."/>
            <person name="Cochrane G."/>
            <person name="Meng A."/>
            <person name="Brown T."/>
            <person name="Cohen L."/>
        </authorList>
    </citation>
    <scope>NUCLEOTIDE SEQUENCE</scope>
    <source>
        <strain evidence="5">CCMP281</strain>
    </source>
</reference>
<evidence type="ECO:0000259" key="4">
    <source>
        <dbReference type="Pfam" id="PF21773"/>
    </source>
</evidence>
<dbReference type="AlphaFoldDB" id="A0A7S3ESD4"/>
<protein>
    <recommendedName>
        <fullName evidence="4">ODAD1 central coiled coil region domain-containing protein</fullName>
    </recommendedName>
</protein>
<dbReference type="GO" id="GO:0035253">
    <property type="term" value="C:ciliary rootlet"/>
    <property type="evidence" value="ECO:0007669"/>
    <property type="project" value="TreeGrafter"/>
</dbReference>
<sequence length="514" mass="59402">MPQRQSRSAARGQADDEELADLQRRFSLLEDESRLAAERTSGCSPRALSSAGQERTEASHVQTENETELAKLDEQITTLRRKHDELAHANMEKRRELEKLTDRLHDLSKEVQLPSAEENPTIREIRALEARLQNAVSKYEDAYEVRRTYEQVVKRLKEERVGFSNQLEARELTLHAKEGDYEELLLMSHDANQSKEMAKQELTKFETLVSEERKLRERELAERRMLVSKKQEINAELERREKARREAMQQPMSTNDDVMRSKASQHTITEADIEEEQEKIASYEAAFKEIKEATGVADVNEVIQKFITQEETHKNLQAMTRESQAKIDTLSLQKMDVQERVQRFKYSVSADEQSASSTLFEDRKYDRQRLKYERLTKVLVSVKAGIQHLSERLEGVKLDEAPVVLTDDNMVEVLQHCEQRLRVVLEAIRQEEEALVRDMGDAALQRNAGLPFEPPVVNNYRVKDIEGVEEAPSEEEFEEDLEEEVVDREGLKKASGAILDRATKKTKKKRAKKV</sequence>
<dbReference type="PANTHER" id="PTHR46518">
    <property type="entry name" value="COILED-COIL DOMAIN-CONTAINING PROTEIN 151"/>
    <property type="match status" value="1"/>
</dbReference>
<accession>A0A7S3ESD4</accession>